<reference evidence="15 16" key="1">
    <citation type="submission" date="2023-09" db="EMBL/GenBank/DDBJ databases">
        <title>Multi-omics analysis of a traditional fermented food reveals byproduct-associated fungal strains for waste-to-food upcycling.</title>
        <authorList>
            <consortium name="Lawrence Berkeley National Laboratory"/>
            <person name="Rekdal V.M."/>
            <person name="Villalobos-Escobedo J.M."/>
            <person name="Rodriguez-Valeron N."/>
            <person name="Garcia M.O."/>
            <person name="Vasquez D.P."/>
            <person name="Damayanti I."/>
            <person name="Sorensen P.M."/>
            <person name="Baidoo E.E."/>
            <person name="De Carvalho A.C."/>
            <person name="Riley R."/>
            <person name="Lipzen A."/>
            <person name="He G."/>
            <person name="Yan M."/>
            <person name="Haridas S."/>
            <person name="Daum C."/>
            <person name="Yoshinaga Y."/>
            <person name="Ng V."/>
            <person name="Grigoriev I.V."/>
            <person name="Munk R."/>
            <person name="Nuraida L."/>
            <person name="Wijaya C.H."/>
            <person name="Morales P.-C."/>
            <person name="Keasling J.D."/>
        </authorList>
    </citation>
    <scope>NUCLEOTIDE SEQUENCE [LARGE SCALE GENOMIC DNA]</scope>
    <source>
        <strain evidence="15 16">FGSC 2613</strain>
    </source>
</reference>
<comment type="caution">
    <text evidence="15">The sequence shown here is derived from an EMBL/GenBank/DDBJ whole genome shotgun (WGS) entry which is preliminary data.</text>
</comment>
<dbReference type="SMART" id="SM00382">
    <property type="entry name" value="AAA"/>
    <property type="match status" value="1"/>
</dbReference>
<dbReference type="GO" id="GO:0003677">
    <property type="term" value="F:DNA binding"/>
    <property type="evidence" value="ECO:0007669"/>
    <property type="project" value="UniProtKB-KW"/>
</dbReference>
<keyword evidence="8" id="KW-0347">Helicase</keyword>
<dbReference type="CDD" id="cd18044">
    <property type="entry name" value="DEXXQc_SMUBP2"/>
    <property type="match status" value="1"/>
</dbReference>
<evidence type="ECO:0000256" key="11">
    <source>
        <dbReference type="ARBA" id="ARBA00048432"/>
    </source>
</evidence>
<dbReference type="InterPro" id="IPR048761">
    <property type="entry name" value="SMUBP-2_HCS1_1B"/>
</dbReference>
<accession>A0ABR3DQ21</accession>
<dbReference type="Gene3D" id="2.40.30.270">
    <property type="match status" value="1"/>
</dbReference>
<evidence type="ECO:0000313" key="15">
    <source>
        <dbReference type="EMBL" id="KAL0474758.1"/>
    </source>
</evidence>
<evidence type="ECO:0000256" key="9">
    <source>
        <dbReference type="ARBA" id="ARBA00022840"/>
    </source>
</evidence>
<keyword evidence="15" id="KW-0238">DNA-binding</keyword>
<evidence type="ECO:0000313" key="16">
    <source>
        <dbReference type="Proteomes" id="UP001451303"/>
    </source>
</evidence>
<evidence type="ECO:0000256" key="4">
    <source>
        <dbReference type="ARBA" id="ARBA00012551"/>
    </source>
</evidence>
<evidence type="ECO:0000259" key="13">
    <source>
        <dbReference type="SMART" id="SM00382"/>
    </source>
</evidence>
<keyword evidence="10" id="KW-0539">Nucleus</keyword>
<dbReference type="EMBL" id="JAVLET010000001">
    <property type="protein sequence ID" value="KAL0474758.1"/>
    <property type="molecule type" value="Genomic_DNA"/>
</dbReference>
<dbReference type="PANTHER" id="PTHR43788:SF8">
    <property type="entry name" value="DNA-BINDING PROTEIN SMUBP-2"/>
    <property type="match status" value="1"/>
</dbReference>
<gene>
    <name evidence="15" type="ORF">QR685DRAFT_22147</name>
</gene>
<feature type="region of interest" description="Disordered" evidence="12">
    <location>
        <begin position="87"/>
        <end position="113"/>
    </location>
</feature>
<evidence type="ECO:0000256" key="6">
    <source>
        <dbReference type="ARBA" id="ARBA00022741"/>
    </source>
</evidence>
<evidence type="ECO:0000259" key="14">
    <source>
        <dbReference type="SMART" id="SM00487"/>
    </source>
</evidence>
<keyword evidence="7" id="KW-0378">Hydrolase</keyword>
<comment type="catalytic activity">
    <reaction evidence="11">
        <text>ATP + H2O = ADP + phosphate + H(+)</text>
        <dbReference type="Rhea" id="RHEA:13065"/>
        <dbReference type="ChEBI" id="CHEBI:15377"/>
        <dbReference type="ChEBI" id="CHEBI:15378"/>
        <dbReference type="ChEBI" id="CHEBI:30616"/>
        <dbReference type="ChEBI" id="CHEBI:43474"/>
        <dbReference type="ChEBI" id="CHEBI:456216"/>
        <dbReference type="EC" id="3.6.4.12"/>
    </reaction>
    <physiologicalReaction direction="left-to-right" evidence="11">
        <dbReference type="Rhea" id="RHEA:13066"/>
    </physiologicalReaction>
</comment>
<feature type="domain" description="Helicase ATP-binding" evidence="14">
    <location>
        <begin position="242"/>
        <end position="510"/>
    </location>
</feature>
<keyword evidence="16" id="KW-1185">Reference proteome</keyword>
<keyword evidence="9" id="KW-0067">ATP-binding</keyword>
<comment type="similarity">
    <text evidence="3">Belongs to the DNA2/NAM7 helicase family.</text>
</comment>
<dbReference type="CDD" id="cd18808">
    <property type="entry name" value="SF1_C_Upf1"/>
    <property type="match status" value="1"/>
</dbReference>
<evidence type="ECO:0000256" key="10">
    <source>
        <dbReference type="ARBA" id="ARBA00023242"/>
    </source>
</evidence>
<feature type="region of interest" description="Disordered" evidence="12">
    <location>
        <begin position="554"/>
        <end position="576"/>
    </location>
</feature>
<dbReference type="InterPro" id="IPR014001">
    <property type="entry name" value="Helicase_ATP-bd"/>
</dbReference>
<comment type="subcellular location">
    <subcellularLocation>
        <location evidence="2">Cytoplasm</location>
    </subcellularLocation>
    <subcellularLocation>
        <location evidence="1">Nucleus</location>
    </subcellularLocation>
</comment>
<proteinExistence type="inferred from homology"/>
<evidence type="ECO:0000256" key="1">
    <source>
        <dbReference type="ARBA" id="ARBA00004123"/>
    </source>
</evidence>
<feature type="domain" description="AAA+ ATPase" evidence="13">
    <location>
        <begin position="260"/>
        <end position="611"/>
    </location>
</feature>
<keyword evidence="6" id="KW-0547">Nucleotide-binding</keyword>
<keyword evidence="5" id="KW-0963">Cytoplasm</keyword>
<dbReference type="InterPro" id="IPR041677">
    <property type="entry name" value="DNA2/NAM7_AAA_11"/>
</dbReference>
<dbReference type="Gene3D" id="3.40.50.300">
    <property type="entry name" value="P-loop containing nucleotide triphosphate hydrolases"/>
    <property type="match status" value="2"/>
</dbReference>
<dbReference type="SUPFAM" id="SSF52540">
    <property type="entry name" value="P-loop containing nucleoside triphosphate hydrolases"/>
    <property type="match status" value="1"/>
</dbReference>
<dbReference type="SMART" id="SM00487">
    <property type="entry name" value="DEXDc"/>
    <property type="match status" value="1"/>
</dbReference>
<evidence type="ECO:0000256" key="3">
    <source>
        <dbReference type="ARBA" id="ARBA00007913"/>
    </source>
</evidence>
<feature type="compositionally biased region" description="Low complexity" evidence="12">
    <location>
        <begin position="87"/>
        <end position="98"/>
    </location>
</feature>
<dbReference type="Proteomes" id="UP001451303">
    <property type="component" value="Unassembled WGS sequence"/>
</dbReference>
<dbReference type="InterPro" id="IPR041679">
    <property type="entry name" value="DNA2/NAM7-like_C"/>
</dbReference>
<dbReference type="Pfam" id="PF21138">
    <property type="entry name" value="SMUBP-2_HCS1_1B"/>
    <property type="match status" value="1"/>
</dbReference>
<dbReference type="InterPro" id="IPR050534">
    <property type="entry name" value="Coronavir_polyprotein_1ab"/>
</dbReference>
<name>A0ABR3DQ21_NEUIN</name>
<organism evidence="15 16">
    <name type="scientific">Neurospora intermedia</name>
    <dbReference type="NCBI Taxonomy" id="5142"/>
    <lineage>
        <taxon>Eukaryota</taxon>
        <taxon>Fungi</taxon>
        <taxon>Dikarya</taxon>
        <taxon>Ascomycota</taxon>
        <taxon>Pezizomycotina</taxon>
        <taxon>Sordariomycetes</taxon>
        <taxon>Sordariomycetidae</taxon>
        <taxon>Sordariales</taxon>
        <taxon>Sordariaceae</taxon>
        <taxon>Neurospora</taxon>
    </lineage>
</organism>
<dbReference type="Pfam" id="PF13086">
    <property type="entry name" value="AAA_11"/>
    <property type="match status" value="1"/>
</dbReference>
<dbReference type="InterPro" id="IPR047187">
    <property type="entry name" value="SF1_C_Upf1"/>
</dbReference>
<evidence type="ECO:0000256" key="12">
    <source>
        <dbReference type="SAM" id="MobiDB-lite"/>
    </source>
</evidence>
<dbReference type="InterPro" id="IPR003593">
    <property type="entry name" value="AAA+_ATPase"/>
</dbReference>
<dbReference type="InterPro" id="IPR027417">
    <property type="entry name" value="P-loop_NTPase"/>
</dbReference>
<evidence type="ECO:0000256" key="2">
    <source>
        <dbReference type="ARBA" id="ARBA00004496"/>
    </source>
</evidence>
<dbReference type="Pfam" id="PF13087">
    <property type="entry name" value="AAA_12"/>
    <property type="match status" value="1"/>
</dbReference>
<feature type="compositionally biased region" description="Basic and acidic residues" evidence="12">
    <location>
        <begin position="103"/>
        <end position="113"/>
    </location>
</feature>
<evidence type="ECO:0000256" key="5">
    <source>
        <dbReference type="ARBA" id="ARBA00022490"/>
    </source>
</evidence>
<dbReference type="PANTHER" id="PTHR43788">
    <property type="entry name" value="DNA2/NAM7 HELICASE FAMILY MEMBER"/>
    <property type="match status" value="1"/>
</dbReference>
<dbReference type="EC" id="3.6.4.12" evidence="4"/>
<sequence>MNLTTLSTHPLTSMAPSQTIDIPSFASTQLTLLSSELAAEIAETSELIGLHTPTALQRAGLALTNLVVNAQRTGYGGKTLLELGPDSATVATTSSSSSGQKGGGHDGPELPEHGIRAGDIVVVSEQPAGSAKKREIRELEKKGAKGVVTRVGRGVVTVALDEDKGEENVVGTGGLGDSGRVWMVKLADDVTYRRMNGTMEKLQKMSESDHSMFIRVLFGQSSPSPVPADLTNDPEVGNIEWVDPTLNESQKDAIRFALASREIALIHGPPGTGKTHTLIELILQLLRRDLRILVCGPSNISVDNIVERLSPHKLPILRLGHPARLLPSVLSHSLDILTTTSDAGAIVKDVRAEMDAKQASTRKTRNGCERRAIYAELKELRKEYRERERRCVSDLVGRSKVVLATLHGAGGYQLKNEEFDVVIIDEASQALEAQCWVPLLWAKKAVLAGDHLQLPPTIKSLNSKAATTKEKKEGQTLETTLFDRLLALHGPSIKRMLTTQYRMHEKIMRFPSDELYESKLVAAEHVRERLLKDLPYEGVEANDDTTEPLIFIDTQGGDFPEKNEEELDGSGSTDKKKVIRSLHGESKSNEMEAALVRQHVRGLVEAGVRPDDIAVVTPYNAQLSILAPLKDELPGIELGSVDGFQGREKEAVIVSLVRSNDEGEVGFLGEKRRLNVAMTRPKRSLTVIGDSETVKKGSTFLKRWMEYLEENANLRYPDVSSLALDS</sequence>
<protein>
    <recommendedName>
        <fullName evidence="4">DNA helicase</fullName>
        <ecNumber evidence="4">3.6.4.12</ecNumber>
    </recommendedName>
</protein>
<evidence type="ECO:0000256" key="7">
    <source>
        <dbReference type="ARBA" id="ARBA00022801"/>
    </source>
</evidence>
<evidence type="ECO:0000256" key="8">
    <source>
        <dbReference type="ARBA" id="ARBA00022806"/>
    </source>
</evidence>